<dbReference type="Pfam" id="PF00561">
    <property type="entry name" value="Abhydrolase_1"/>
    <property type="match status" value="1"/>
</dbReference>
<dbReference type="InterPro" id="IPR000073">
    <property type="entry name" value="AB_hydrolase_1"/>
</dbReference>
<comment type="similarity">
    <text evidence="1">Belongs to the AB hydrolase superfamily. AB hydrolase 4 family.</text>
</comment>
<evidence type="ECO:0000256" key="1">
    <source>
        <dbReference type="ARBA" id="ARBA00010884"/>
    </source>
</evidence>
<evidence type="ECO:0000313" key="4">
    <source>
        <dbReference type="EMBL" id="SDL09413.1"/>
    </source>
</evidence>
<evidence type="ECO:0000256" key="2">
    <source>
        <dbReference type="PIRSR" id="PIRSR005211-1"/>
    </source>
</evidence>
<name>A0A1G9HAC5_9BACT</name>
<accession>A0A1G9HAC5</accession>
<evidence type="ECO:0000313" key="5">
    <source>
        <dbReference type="Proteomes" id="UP000199053"/>
    </source>
</evidence>
<protein>
    <recommendedName>
        <fullName evidence="3">AB hydrolase-1 domain-containing protein</fullName>
    </recommendedName>
</protein>
<dbReference type="GO" id="GO:0047372">
    <property type="term" value="F:monoacylglycerol lipase activity"/>
    <property type="evidence" value="ECO:0007669"/>
    <property type="project" value="TreeGrafter"/>
</dbReference>
<dbReference type="Proteomes" id="UP000199053">
    <property type="component" value="Unassembled WGS sequence"/>
</dbReference>
<dbReference type="SUPFAM" id="SSF53474">
    <property type="entry name" value="alpha/beta-Hydrolases"/>
    <property type="match status" value="1"/>
</dbReference>
<dbReference type="PANTHER" id="PTHR10794">
    <property type="entry name" value="ABHYDROLASE DOMAIN-CONTAINING PROTEIN"/>
    <property type="match status" value="1"/>
</dbReference>
<reference evidence="5" key="1">
    <citation type="submission" date="2016-10" db="EMBL/GenBank/DDBJ databases">
        <authorList>
            <person name="Varghese N."/>
            <person name="Submissions S."/>
        </authorList>
    </citation>
    <scope>NUCLEOTIDE SEQUENCE [LARGE SCALE GENOMIC DNA]</scope>
    <source>
        <strain evidence="5">DSM 16995</strain>
    </source>
</reference>
<evidence type="ECO:0000259" key="3">
    <source>
        <dbReference type="Pfam" id="PF00561"/>
    </source>
</evidence>
<keyword evidence="5" id="KW-1185">Reference proteome</keyword>
<dbReference type="Gene3D" id="3.40.50.1820">
    <property type="entry name" value="alpha/beta hydrolase"/>
    <property type="match status" value="1"/>
</dbReference>
<dbReference type="InterPro" id="IPR012020">
    <property type="entry name" value="ABHD4"/>
</dbReference>
<proteinExistence type="inferred from homology"/>
<dbReference type="PANTHER" id="PTHR10794:SF94">
    <property type="entry name" value="ESTERASE YHET-RELATED"/>
    <property type="match status" value="1"/>
</dbReference>
<feature type="domain" description="AB hydrolase-1" evidence="3">
    <location>
        <begin position="63"/>
        <end position="294"/>
    </location>
</feature>
<sequence length="320" mass="36397">MPLLQPPPYKPKFPLQSGHLQTIFPRLFRKVNLPPVIRRRINTPDGDFLDIDWHLAGSTRLAVIAHGLEGNSRRHYVLGMARAMVLSGWDCITYNFRGCSKEMNRRPQMYHSGDTQDINTVLQYGLNHGIYDDAALIGFSMGGNQVLKYLGENPEQVPENVTRAIGISVPCDLASAARQLCKKSNFIYSQYFLRSLKKKVITKNRLFPTLFPLEGLPSIKNLIDFDNKYTAPLNDFKDASDYYSKASCKQFLHRIKIPTLIINAQDDPFLAPECYPIAEAQNNNYLSLQIPQYGGHVGFTDLPQEKQLWSESRAVRFLNT</sequence>
<dbReference type="GO" id="GO:0034338">
    <property type="term" value="F:short-chain carboxylesterase activity"/>
    <property type="evidence" value="ECO:0007669"/>
    <property type="project" value="TreeGrafter"/>
</dbReference>
<organism evidence="4 5">
    <name type="scientific">Maridesulfovibrio ferrireducens</name>
    <dbReference type="NCBI Taxonomy" id="246191"/>
    <lineage>
        <taxon>Bacteria</taxon>
        <taxon>Pseudomonadati</taxon>
        <taxon>Thermodesulfobacteriota</taxon>
        <taxon>Desulfovibrionia</taxon>
        <taxon>Desulfovibrionales</taxon>
        <taxon>Desulfovibrionaceae</taxon>
        <taxon>Maridesulfovibrio</taxon>
    </lineage>
</organism>
<dbReference type="InterPro" id="IPR050960">
    <property type="entry name" value="AB_hydrolase_4_sf"/>
</dbReference>
<dbReference type="OrthoDB" id="332676at2"/>
<dbReference type="STRING" id="246191.SAMN05660337_2058"/>
<feature type="active site" description="Charge relay system" evidence="2">
    <location>
        <position position="140"/>
    </location>
</feature>
<dbReference type="EMBL" id="FNGA01000003">
    <property type="protein sequence ID" value="SDL09413.1"/>
    <property type="molecule type" value="Genomic_DNA"/>
</dbReference>
<dbReference type="PIRSF" id="PIRSF005211">
    <property type="entry name" value="Ab_hydro_YheT"/>
    <property type="match status" value="1"/>
</dbReference>
<dbReference type="AlphaFoldDB" id="A0A1G9HAC5"/>
<dbReference type="InterPro" id="IPR029058">
    <property type="entry name" value="AB_hydrolase_fold"/>
</dbReference>
<dbReference type="RefSeq" id="WP_092160794.1">
    <property type="nucleotide sequence ID" value="NZ_FNGA01000003.1"/>
</dbReference>
<feature type="active site" description="Charge relay system" evidence="2">
    <location>
        <position position="296"/>
    </location>
</feature>
<feature type="active site" description="Charge relay system" evidence="2">
    <location>
        <position position="267"/>
    </location>
</feature>
<gene>
    <name evidence="4" type="ORF">SAMN05660337_2058</name>
</gene>